<feature type="compositionally biased region" description="Polar residues" evidence="1">
    <location>
        <begin position="288"/>
        <end position="303"/>
    </location>
</feature>
<keyword evidence="3" id="KW-1185">Reference proteome</keyword>
<name>A0A9P6MD60_9FUNG</name>
<feature type="region of interest" description="Disordered" evidence="1">
    <location>
        <begin position="286"/>
        <end position="348"/>
    </location>
</feature>
<accession>A0A9P6MD60</accession>
<protein>
    <recommendedName>
        <fullName evidence="4">3'-5' exonuclease domain-containing protein</fullName>
    </recommendedName>
</protein>
<evidence type="ECO:0008006" key="4">
    <source>
        <dbReference type="Google" id="ProtNLM"/>
    </source>
</evidence>
<organism evidence="2 3">
    <name type="scientific">Modicella reniformis</name>
    <dbReference type="NCBI Taxonomy" id="1440133"/>
    <lineage>
        <taxon>Eukaryota</taxon>
        <taxon>Fungi</taxon>
        <taxon>Fungi incertae sedis</taxon>
        <taxon>Mucoromycota</taxon>
        <taxon>Mortierellomycotina</taxon>
        <taxon>Mortierellomycetes</taxon>
        <taxon>Mortierellales</taxon>
        <taxon>Mortierellaceae</taxon>
        <taxon>Modicella</taxon>
    </lineage>
</organism>
<sequence>MTGFHVEPPILLANGSSKGLMDDDDDLIVLDEHPITPSHNVQQYKVLPSMSLLDDDMDRTSLLQLAVLKPVIPDLINLSNFDEPDFSFRSGPSTVSTTLISSSSNSSASGSSRSDEGLVLTDDSELEQDDVVLEVDLQQLDKARQLVLDRRGPQTLLLPDHKKTRIESDLEDLLDVIGGDTRSDNHVRGPEVESNPAKMVQVNGDQIYSGLIEQRHRDKLLEEISGGKNSLQAYAAIEVLEMQADLLKPVLGGTETYGWVLARELYNRGRFRESSVVVFEYLEPGRGQRSSEAPSSIQKSSSLFAKRPPSALSDRSESPSAQVQEWVTPPSSITSSQPTPKAKEAVPAPLPLPIDTAKATVTFYELPNTTNVVFVNSEAQLETLSRSLRKSNVIGMDTEWLPQIEEYEEEQPVYSRTAILQLACDADSTVYIVDTIAFLQVPDHGSCLVEVIGDIFNNPRVLKI</sequence>
<gene>
    <name evidence="2" type="ORF">BGZ65_011158</name>
</gene>
<reference evidence="2" key="1">
    <citation type="journal article" date="2020" name="Fungal Divers.">
        <title>Resolving the Mortierellaceae phylogeny through synthesis of multi-gene phylogenetics and phylogenomics.</title>
        <authorList>
            <person name="Vandepol N."/>
            <person name="Liber J."/>
            <person name="Desiro A."/>
            <person name="Na H."/>
            <person name="Kennedy M."/>
            <person name="Barry K."/>
            <person name="Grigoriev I.V."/>
            <person name="Miller A.N."/>
            <person name="O'Donnell K."/>
            <person name="Stajich J.E."/>
            <person name="Bonito G."/>
        </authorList>
    </citation>
    <scope>NUCLEOTIDE SEQUENCE</scope>
    <source>
        <strain evidence="2">MES-2147</strain>
    </source>
</reference>
<dbReference type="InterPro" id="IPR036397">
    <property type="entry name" value="RNaseH_sf"/>
</dbReference>
<dbReference type="SUPFAM" id="SSF53098">
    <property type="entry name" value="Ribonuclease H-like"/>
    <property type="match status" value="1"/>
</dbReference>
<dbReference type="GO" id="GO:0003676">
    <property type="term" value="F:nucleic acid binding"/>
    <property type="evidence" value="ECO:0007669"/>
    <property type="project" value="InterPro"/>
</dbReference>
<dbReference type="Gene3D" id="3.30.420.10">
    <property type="entry name" value="Ribonuclease H-like superfamily/Ribonuclease H"/>
    <property type="match status" value="1"/>
</dbReference>
<dbReference type="Proteomes" id="UP000749646">
    <property type="component" value="Unassembled WGS sequence"/>
</dbReference>
<feature type="compositionally biased region" description="Low complexity" evidence="1">
    <location>
        <begin position="93"/>
        <end position="112"/>
    </location>
</feature>
<feature type="compositionally biased region" description="Low complexity" evidence="1">
    <location>
        <begin position="328"/>
        <end position="340"/>
    </location>
</feature>
<comment type="caution">
    <text evidence="2">The sequence shown here is derived from an EMBL/GenBank/DDBJ whole genome shotgun (WGS) entry which is preliminary data.</text>
</comment>
<proteinExistence type="predicted"/>
<dbReference type="OrthoDB" id="5376140at2759"/>
<feature type="region of interest" description="Disordered" evidence="1">
    <location>
        <begin position="92"/>
        <end position="118"/>
    </location>
</feature>
<dbReference type="EMBL" id="JAAAHW010001872">
    <property type="protein sequence ID" value="KAF9993337.1"/>
    <property type="molecule type" value="Genomic_DNA"/>
</dbReference>
<evidence type="ECO:0000256" key="1">
    <source>
        <dbReference type="SAM" id="MobiDB-lite"/>
    </source>
</evidence>
<evidence type="ECO:0000313" key="3">
    <source>
        <dbReference type="Proteomes" id="UP000749646"/>
    </source>
</evidence>
<feature type="non-terminal residue" evidence="2">
    <location>
        <position position="464"/>
    </location>
</feature>
<dbReference type="AlphaFoldDB" id="A0A9P6MD60"/>
<evidence type="ECO:0000313" key="2">
    <source>
        <dbReference type="EMBL" id="KAF9993337.1"/>
    </source>
</evidence>
<dbReference type="InterPro" id="IPR012337">
    <property type="entry name" value="RNaseH-like_sf"/>
</dbReference>